<gene>
    <name evidence="2" type="ORF">M0R45_006836</name>
</gene>
<evidence type="ECO:0000313" key="2">
    <source>
        <dbReference type="EMBL" id="KAK9951394.1"/>
    </source>
</evidence>
<evidence type="ECO:0000313" key="3">
    <source>
        <dbReference type="Proteomes" id="UP001457282"/>
    </source>
</evidence>
<name>A0AAW1YSB7_RUBAR</name>
<organism evidence="2 3">
    <name type="scientific">Rubus argutus</name>
    <name type="common">Southern blackberry</name>
    <dbReference type="NCBI Taxonomy" id="59490"/>
    <lineage>
        <taxon>Eukaryota</taxon>
        <taxon>Viridiplantae</taxon>
        <taxon>Streptophyta</taxon>
        <taxon>Embryophyta</taxon>
        <taxon>Tracheophyta</taxon>
        <taxon>Spermatophyta</taxon>
        <taxon>Magnoliopsida</taxon>
        <taxon>eudicotyledons</taxon>
        <taxon>Gunneridae</taxon>
        <taxon>Pentapetalae</taxon>
        <taxon>rosids</taxon>
        <taxon>fabids</taxon>
        <taxon>Rosales</taxon>
        <taxon>Rosaceae</taxon>
        <taxon>Rosoideae</taxon>
        <taxon>Rosoideae incertae sedis</taxon>
        <taxon>Rubus</taxon>
    </lineage>
</organism>
<feature type="region of interest" description="Disordered" evidence="1">
    <location>
        <begin position="21"/>
        <end position="118"/>
    </location>
</feature>
<feature type="compositionally biased region" description="Low complexity" evidence="1">
    <location>
        <begin position="21"/>
        <end position="41"/>
    </location>
</feature>
<accession>A0AAW1YSB7</accession>
<reference evidence="2 3" key="1">
    <citation type="journal article" date="2023" name="G3 (Bethesda)">
        <title>A chromosome-length genome assembly and annotation of blackberry (Rubus argutus, cv. 'Hillquist').</title>
        <authorList>
            <person name="Bruna T."/>
            <person name="Aryal R."/>
            <person name="Dudchenko O."/>
            <person name="Sargent D.J."/>
            <person name="Mead D."/>
            <person name="Buti M."/>
            <person name="Cavallini A."/>
            <person name="Hytonen T."/>
            <person name="Andres J."/>
            <person name="Pham M."/>
            <person name="Weisz D."/>
            <person name="Mascagni F."/>
            <person name="Usai G."/>
            <person name="Natali L."/>
            <person name="Bassil N."/>
            <person name="Fernandez G.E."/>
            <person name="Lomsadze A."/>
            <person name="Armour M."/>
            <person name="Olukolu B."/>
            <person name="Poorten T."/>
            <person name="Britton C."/>
            <person name="Davik J."/>
            <person name="Ashrafi H."/>
            <person name="Aiden E.L."/>
            <person name="Borodovsky M."/>
            <person name="Worthington M."/>
        </authorList>
    </citation>
    <scope>NUCLEOTIDE SEQUENCE [LARGE SCALE GENOMIC DNA]</scope>
    <source>
        <strain evidence="2">PI 553951</strain>
    </source>
</reference>
<comment type="caution">
    <text evidence="2">The sequence shown here is derived from an EMBL/GenBank/DDBJ whole genome shotgun (WGS) entry which is preliminary data.</text>
</comment>
<dbReference type="Proteomes" id="UP001457282">
    <property type="component" value="Unassembled WGS sequence"/>
</dbReference>
<dbReference type="AlphaFoldDB" id="A0AAW1YSB7"/>
<proteinExistence type="predicted"/>
<protein>
    <submittedName>
        <fullName evidence="2">Uncharacterized protein</fullName>
    </submittedName>
</protein>
<keyword evidence="3" id="KW-1185">Reference proteome</keyword>
<evidence type="ECO:0000256" key="1">
    <source>
        <dbReference type="SAM" id="MobiDB-lite"/>
    </source>
</evidence>
<sequence>MCSARGLFNSTAVADKLDAAPAQDAVSAAHPRAAPRRSPLSIITAPWPSLEPVHKFKTETEKRQNPSNPCPYAPSVDVPLRRRVDASPNPAGVAKPPPFTAAINEPPASHKPVHLPLPCKATDWKLPLQSRNKNPEIEM</sequence>
<dbReference type="EMBL" id="JBEDUW010000001">
    <property type="protein sequence ID" value="KAK9951394.1"/>
    <property type="molecule type" value="Genomic_DNA"/>
</dbReference>
<feature type="compositionally biased region" description="Basic and acidic residues" evidence="1">
    <location>
        <begin position="52"/>
        <end position="64"/>
    </location>
</feature>